<comment type="caution">
    <text evidence="2">The sequence shown here is derived from an EMBL/GenBank/DDBJ whole genome shotgun (WGS) entry which is preliminary data.</text>
</comment>
<dbReference type="Proteomes" id="UP001171606">
    <property type="component" value="Unassembled WGS sequence"/>
</dbReference>
<feature type="transmembrane region" description="Helical" evidence="1">
    <location>
        <begin position="124"/>
        <end position="146"/>
    </location>
</feature>
<name>A0ABT8PLQ8_9BURK</name>
<protein>
    <submittedName>
        <fullName evidence="2">Uncharacterized protein</fullName>
    </submittedName>
</protein>
<evidence type="ECO:0000256" key="1">
    <source>
        <dbReference type="SAM" id="Phobius"/>
    </source>
</evidence>
<keyword evidence="1" id="KW-1133">Transmembrane helix</keyword>
<organism evidence="2 3">
    <name type="scientific">Burkholderia metallica</name>
    <dbReference type="NCBI Taxonomy" id="488729"/>
    <lineage>
        <taxon>Bacteria</taxon>
        <taxon>Pseudomonadati</taxon>
        <taxon>Pseudomonadota</taxon>
        <taxon>Betaproteobacteria</taxon>
        <taxon>Burkholderiales</taxon>
        <taxon>Burkholderiaceae</taxon>
        <taxon>Burkholderia</taxon>
        <taxon>Burkholderia cepacia complex</taxon>
    </lineage>
</organism>
<feature type="transmembrane region" description="Helical" evidence="1">
    <location>
        <begin position="192"/>
        <end position="210"/>
    </location>
</feature>
<keyword evidence="1" id="KW-0472">Membrane</keyword>
<evidence type="ECO:0000313" key="2">
    <source>
        <dbReference type="EMBL" id="MDN7936008.1"/>
    </source>
</evidence>
<feature type="transmembrane region" description="Helical" evidence="1">
    <location>
        <begin position="65"/>
        <end position="84"/>
    </location>
</feature>
<feature type="transmembrane region" description="Helical" evidence="1">
    <location>
        <begin position="222"/>
        <end position="244"/>
    </location>
</feature>
<keyword evidence="1" id="KW-0812">Transmembrane</keyword>
<evidence type="ECO:0000313" key="3">
    <source>
        <dbReference type="Proteomes" id="UP001171606"/>
    </source>
</evidence>
<keyword evidence="3" id="KW-1185">Reference proteome</keyword>
<gene>
    <name evidence="2" type="ORF">QZM52_32535</name>
</gene>
<reference evidence="2" key="1">
    <citation type="submission" date="2023-07" db="EMBL/GenBank/DDBJ databases">
        <title>A collection of bacterial strains from the Burkholderia cepacia Research Laboratory and Repository.</title>
        <authorList>
            <person name="Lipuma J."/>
            <person name="Spilker T."/>
            <person name="Caverly L."/>
        </authorList>
    </citation>
    <scope>NUCLEOTIDE SEQUENCE</scope>
    <source>
        <strain evidence="2">AU42020</strain>
    </source>
</reference>
<proteinExistence type="predicted"/>
<dbReference type="EMBL" id="JAUJSQ010000020">
    <property type="protein sequence ID" value="MDN7936008.1"/>
    <property type="molecule type" value="Genomic_DNA"/>
</dbReference>
<accession>A0ABT8PLQ8</accession>
<feature type="transmembrane region" description="Helical" evidence="1">
    <location>
        <begin position="35"/>
        <end position="53"/>
    </location>
</feature>
<sequence>MCWRFFEGFGLTMMESNIDKNPVDDGSPIDFHGKLAAIELAIGLLVASIYYVFSQVNVMADSLWKSIVVVQFCISIVLFIHYIFNRRSRRLWVEGVVSLFALGPWLMIALVWLFYISYVPMPEIFRVSVIAVCFAIIGWHSFKVLLDFRRAVKNESVIKTIYYESGENLIFRNSLGGYIDQLTSRNPLKGSLLSVVGYSMPFAAAFGLSANHIFGENVGPHVLGVILSLLGFPMSIWIIGNAYVRSIFFRVYLPLKLERKTGRKVILSS</sequence>
<feature type="transmembrane region" description="Helical" evidence="1">
    <location>
        <begin position="96"/>
        <end position="118"/>
    </location>
</feature>
<dbReference type="RefSeq" id="WP_301757397.1">
    <property type="nucleotide sequence ID" value="NZ_JAUJSQ010000020.1"/>
</dbReference>